<reference evidence="4 5" key="1">
    <citation type="submission" date="2016-11" db="EMBL/GenBank/DDBJ databases">
        <authorList>
            <person name="Jaros S."/>
            <person name="Januszkiewicz K."/>
            <person name="Wedrychowicz H."/>
        </authorList>
    </citation>
    <scope>NUCLEOTIDE SEQUENCE [LARGE SCALE GENOMIC DNA]</scope>
    <source>
        <strain evidence="4 5">GAS138</strain>
    </source>
</reference>
<feature type="signal peptide" evidence="2">
    <location>
        <begin position="1"/>
        <end position="22"/>
    </location>
</feature>
<protein>
    <submittedName>
        <fullName evidence="4">Opacity protein</fullName>
    </submittedName>
</protein>
<dbReference type="Proteomes" id="UP000189796">
    <property type="component" value="Chromosome I"/>
</dbReference>
<dbReference type="InterPro" id="IPR011250">
    <property type="entry name" value="OMP/PagP_B-barrel"/>
</dbReference>
<accession>A0A1M5J7T3</accession>
<evidence type="ECO:0000256" key="1">
    <source>
        <dbReference type="ARBA" id="ARBA00022729"/>
    </source>
</evidence>
<evidence type="ECO:0000256" key="2">
    <source>
        <dbReference type="SAM" id="SignalP"/>
    </source>
</evidence>
<evidence type="ECO:0000259" key="3">
    <source>
        <dbReference type="Pfam" id="PF13505"/>
    </source>
</evidence>
<keyword evidence="1 2" id="KW-0732">Signal</keyword>
<dbReference type="AlphaFoldDB" id="A0A1M5J7T3"/>
<dbReference type="OrthoDB" id="5643626at2"/>
<feature type="domain" description="Outer membrane protein beta-barrel" evidence="3">
    <location>
        <begin position="12"/>
        <end position="278"/>
    </location>
</feature>
<dbReference type="Gene3D" id="2.40.160.20">
    <property type="match status" value="1"/>
</dbReference>
<dbReference type="EMBL" id="LT670817">
    <property type="protein sequence ID" value="SHG36608.1"/>
    <property type="molecule type" value="Genomic_DNA"/>
</dbReference>
<feature type="chain" id="PRO_5011979588" evidence="2">
    <location>
        <begin position="23"/>
        <end position="292"/>
    </location>
</feature>
<sequence length="292" mass="31115">MRSVKFLVAAGAASLLSSAAFAADMPSIMPPPQYYAPPAQDFGGWYLRGDIGFSNQRVNNIRTSDPVAYSQISSLTETTNFDTGGIFDVGVGYRFNNWFRADVTAQYRGNTNFKGTDVFNASAFGVAYNGQDNYSATKSELLFLANAYADLGTWWCITPFIGAGVGTSRVTISGFTDNGVTNLQLPPPPAAPFAGGPPVASNATAASGSQWNFAWALHAGLAYQINPNVTLELAYSYVNLGSGTTGVISDFTGFQAGHVMKFNDITSNDLKLGVRWNFDSPPVYAPPLVTKG</sequence>
<organism evidence="4 5">
    <name type="scientific">Bradyrhizobium erythrophlei</name>
    <dbReference type="NCBI Taxonomy" id="1437360"/>
    <lineage>
        <taxon>Bacteria</taxon>
        <taxon>Pseudomonadati</taxon>
        <taxon>Pseudomonadota</taxon>
        <taxon>Alphaproteobacteria</taxon>
        <taxon>Hyphomicrobiales</taxon>
        <taxon>Nitrobacteraceae</taxon>
        <taxon>Bradyrhizobium</taxon>
    </lineage>
</organism>
<name>A0A1M5J7T3_9BRAD</name>
<dbReference type="RefSeq" id="WP_079600503.1">
    <property type="nucleotide sequence ID" value="NZ_LT670817.1"/>
</dbReference>
<gene>
    <name evidence="4" type="ORF">SAMN05443248_1296</name>
</gene>
<dbReference type="InterPro" id="IPR027385">
    <property type="entry name" value="Beta-barrel_OMP"/>
</dbReference>
<evidence type="ECO:0000313" key="5">
    <source>
        <dbReference type="Proteomes" id="UP000189796"/>
    </source>
</evidence>
<proteinExistence type="predicted"/>
<dbReference type="Pfam" id="PF13505">
    <property type="entry name" value="OMP_b-brl"/>
    <property type="match status" value="1"/>
</dbReference>
<dbReference type="SUPFAM" id="SSF56925">
    <property type="entry name" value="OMPA-like"/>
    <property type="match status" value="1"/>
</dbReference>
<evidence type="ECO:0000313" key="4">
    <source>
        <dbReference type="EMBL" id="SHG36608.1"/>
    </source>
</evidence>